<organism evidence="1 2">
    <name type="scientific">Haemaphysalis longicornis</name>
    <name type="common">Bush tick</name>
    <dbReference type="NCBI Taxonomy" id="44386"/>
    <lineage>
        <taxon>Eukaryota</taxon>
        <taxon>Metazoa</taxon>
        <taxon>Ecdysozoa</taxon>
        <taxon>Arthropoda</taxon>
        <taxon>Chelicerata</taxon>
        <taxon>Arachnida</taxon>
        <taxon>Acari</taxon>
        <taxon>Parasitiformes</taxon>
        <taxon>Ixodida</taxon>
        <taxon>Ixodoidea</taxon>
        <taxon>Ixodidae</taxon>
        <taxon>Haemaphysalinae</taxon>
        <taxon>Haemaphysalis</taxon>
    </lineage>
</organism>
<accession>A0A9J6GUT9</accession>
<reference evidence="1 2" key="1">
    <citation type="journal article" date="2020" name="Cell">
        <title>Large-Scale Comparative Analyses of Tick Genomes Elucidate Their Genetic Diversity and Vector Capacities.</title>
        <authorList>
            <consortium name="Tick Genome and Microbiome Consortium (TIGMIC)"/>
            <person name="Jia N."/>
            <person name="Wang J."/>
            <person name="Shi W."/>
            <person name="Du L."/>
            <person name="Sun Y."/>
            <person name="Zhan W."/>
            <person name="Jiang J.F."/>
            <person name="Wang Q."/>
            <person name="Zhang B."/>
            <person name="Ji P."/>
            <person name="Bell-Sakyi L."/>
            <person name="Cui X.M."/>
            <person name="Yuan T.T."/>
            <person name="Jiang B.G."/>
            <person name="Yang W.F."/>
            <person name="Lam T.T."/>
            <person name="Chang Q.C."/>
            <person name="Ding S.J."/>
            <person name="Wang X.J."/>
            <person name="Zhu J.G."/>
            <person name="Ruan X.D."/>
            <person name="Zhao L."/>
            <person name="Wei J.T."/>
            <person name="Ye R.Z."/>
            <person name="Que T.C."/>
            <person name="Du C.H."/>
            <person name="Zhou Y.H."/>
            <person name="Cheng J.X."/>
            <person name="Dai P.F."/>
            <person name="Guo W.B."/>
            <person name="Han X.H."/>
            <person name="Huang E.J."/>
            <person name="Li L.F."/>
            <person name="Wei W."/>
            <person name="Gao Y.C."/>
            <person name="Liu J.Z."/>
            <person name="Shao H.Z."/>
            <person name="Wang X."/>
            <person name="Wang C.C."/>
            <person name="Yang T.C."/>
            <person name="Huo Q.B."/>
            <person name="Li W."/>
            <person name="Chen H.Y."/>
            <person name="Chen S.E."/>
            <person name="Zhou L.G."/>
            <person name="Ni X.B."/>
            <person name="Tian J.H."/>
            <person name="Sheng Y."/>
            <person name="Liu T."/>
            <person name="Pan Y.S."/>
            <person name="Xia L.Y."/>
            <person name="Li J."/>
            <person name="Zhao F."/>
            <person name="Cao W.C."/>
        </authorList>
    </citation>
    <scope>NUCLEOTIDE SEQUENCE [LARGE SCALE GENOMIC DNA]</scope>
    <source>
        <strain evidence="1">HaeL-2018</strain>
    </source>
</reference>
<dbReference type="AlphaFoldDB" id="A0A9J6GUT9"/>
<keyword evidence="2" id="KW-1185">Reference proteome</keyword>
<dbReference type="EMBL" id="JABSTR010000008">
    <property type="protein sequence ID" value="KAH9378151.1"/>
    <property type="molecule type" value="Genomic_DNA"/>
</dbReference>
<protein>
    <submittedName>
        <fullName evidence="1">Uncharacterized protein</fullName>
    </submittedName>
</protein>
<sequence length="134" mass="14923">MSAACASSRLIWKFPSHARACPIVWDLQTKYLHKNFDPSSPHSLAFITLPRAGICVVVNLLDFVSRCVTELIPHVGTNDVANTNGQVAKERYLNLLDHIGKGRPDIQATFVTLLLPWSPKPSMEPPRLARCSYI</sequence>
<proteinExistence type="predicted"/>
<dbReference type="VEuPathDB" id="VectorBase:HLOH_064608"/>
<dbReference type="Proteomes" id="UP000821853">
    <property type="component" value="Unassembled WGS sequence"/>
</dbReference>
<comment type="caution">
    <text evidence="1">The sequence shown here is derived from an EMBL/GenBank/DDBJ whole genome shotgun (WGS) entry which is preliminary data.</text>
</comment>
<gene>
    <name evidence="1" type="ORF">HPB48_009825</name>
</gene>
<evidence type="ECO:0000313" key="1">
    <source>
        <dbReference type="EMBL" id="KAH9378151.1"/>
    </source>
</evidence>
<name>A0A9J6GUT9_HAELO</name>
<evidence type="ECO:0000313" key="2">
    <source>
        <dbReference type="Proteomes" id="UP000821853"/>
    </source>
</evidence>